<dbReference type="InterPro" id="IPR011009">
    <property type="entry name" value="Kinase-like_dom_sf"/>
</dbReference>
<evidence type="ECO:0000256" key="1">
    <source>
        <dbReference type="ARBA" id="ARBA00022679"/>
    </source>
</evidence>
<sequence>MGEVDAVELPGQGRPAGAAATREAGSQEKSGESRDRGLPAGTEVGGYTVVRQLGRGAMGAVYEALDGGDNRVALKVLHAHVDADPAGRERLRREAAALQRLRHPAVAQVQDAELEGPYAFVVTELVDGVTLEDEVDTRGPLDAGDLFSLADQLADALEAVHDAGVVHRDLKPSNVMVTADGPVLIDFGIAQGPGDARTTSTGFVMGTPGYIAPELLDGGAPGNETDWWSWAALLAFAATGRSPFGVRPTELVLRRSREGRADLVGLSPRTARALGGALQADPALRWGPTEVARALRRDLDDALAAAGAAEQLAPDATQRIVQGFETEHVALPTQVVAPLAVGTVTAPGIEPTPPPPPPPSVAPARTSAVEPDPGDPTQTMTALERDRLGAQDGGTQAIPVGDARYRDYDELVQDLPTEPEPPQPYARPVHPRRTGSALALAVPLVVLAATRPLIGFGALLVLVVLCRMVATSSDALHRRRERRGVRGSDGVVAALAFPWHALVGALGAIPAALVGACAGVLAVVAGWWLFGAGHLIVMPRVDVAARSVGGMNEDVVFNLVLAAAMVIALVATWFGPAGRTAREGGRAVLNRLAPGPWGAAAVVVLSLVAAVLLAQPLFVDSPVIDWWPMTGPPALP</sequence>
<dbReference type="CDD" id="cd14014">
    <property type="entry name" value="STKc_PknB_like"/>
    <property type="match status" value="1"/>
</dbReference>
<organism evidence="9 10">
    <name type="scientific">Isoptericola luteus</name>
    <dbReference type="NCBI Taxonomy" id="2879484"/>
    <lineage>
        <taxon>Bacteria</taxon>
        <taxon>Bacillati</taxon>
        <taxon>Actinomycetota</taxon>
        <taxon>Actinomycetes</taxon>
        <taxon>Micrococcales</taxon>
        <taxon>Promicromonosporaceae</taxon>
        <taxon>Isoptericola</taxon>
    </lineage>
</organism>
<keyword evidence="9" id="KW-0723">Serine/threonine-protein kinase</keyword>
<feature type="transmembrane region" description="Helical" evidence="7">
    <location>
        <begin position="491"/>
        <end position="513"/>
    </location>
</feature>
<gene>
    <name evidence="9" type="ORF">LEP48_06680</name>
</gene>
<protein>
    <submittedName>
        <fullName evidence="9">Serine/threonine protein kinase</fullName>
    </submittedName>
</protein>
<evidence type="ECO:0000256" key="3">
    <source>
        <dbReference type="ARBA" id="ARBA00022777"/>
    </source>
</evidence>
<feature type="transmembrane region" description="Helical" evidence="7">
    <location>
        <begin position="555"/>
        <end position="575"/>
    </location>
</feature>
<keyword evidence="7" id="KW-1133">Transmembrane helix</keyword>
<feature type="domain" description="Protein kinase" evidence="8">
    <location>
        <begin position="47"/>
        <end position="303"/>
    </location>
</feature>
<evidence type="ECO:0000313" key="9">
    <source>
        <dbReference type="EMBL" id="MCA5893039.1"/>
    </source>
</evidence>
<feature type="transmembrane region" description="Helical" evidence="7">
    <location>
        <begin position="519"/>
        <end position="543"/>
    </location>
</feature>
<dbReference type="GO" id="GO:0004674">
    <property type="term" value="F:protein serine/threonine kinase activity"/>
    <property type="evidence" value="ECO:0007669"/>
    <property type="project" value="UniProtKB-KW"/>
</dbReference>
<keyword evidence="2 5" id="KW-0547">Nucleotide-binding</keyword>
<comment type="caution">
    <text evidence="9">The sequence shown here is derived from an EMBL/GenBank/DDBJ whole genome shotgun (WGS) entry which is preliminary data.</text>
</comment>
<proteinExistence type="predicted"/>
<dbReference type="Pfam" id="PF00069">
    <property type="entry name" value="Pkinase"/>
    <property type="match status" value="1"/>
</dbReference>
<evidence type="ECO:0000256" key="7">
    <source>
        <dbReference type="SAM" id="Phobius"/>
    </source>
</evidence>
<feature type="compositionally biased region" description="Basic and acidic residues" evidence="6">
    <location>
        <begin position="25"/>
        <end position="37"/>
    </location>
</feature>
<feature type="transmembrane region" description="Helical" evidence="7">
    <location>
        <begin position="437"/>
        <end position="470"/>
    </location>
</feature>
<keyword evidence="7" id="KW-0812">Transmembrane</keyword>
<evidence type="ECO:0000313" key="10">
    <source>
        <dbReference type="Proteomes" id="UP001319870"/>
    </source>
</evidence>
<dbReference type="PROSITE" id="PS00108">
    <property type="entry name" value="PROTEIN_KINASE_ST"/>
    <property type="match status" value="1"/>
</dbReference>
<evidence type="ECO:0000256" key="2">
    <source>
        <dbReference type="ARBA" id="ARBA00022741"/>
    </source>
</evidence>
<dbReference type="SMART" id="SM00220">
    <property type="entry name" value="S_TKc"/>
    <property type="match status" value="1"/>
</dbReference>
<dbReference type="PANTHER" id="PTHR43289">
    <property type="entry name" value="MITOGEN-ACTIVATED PROTEIN KINASE KINASE KINASE 20-RELATED"/>
    <property type="match status" value="1"/>
</dbReference>
<dbReference type="Proteomes" id="UP001319870">
    <property type="component" value="Unassembled WGS sequence"/>
</dbReference>
<dbReference type="InterPro" id="IPR017441">
    <property type="entry name" value="Protein_kinase_ATP_BS"/>
</dbReference>
<dbReference type="InterPro" id="IPR008271">
    <property type="entry name" value="Ser/Thr_kinase_AS"/>
</dbReference>
<keyword evidence="7" id="KW-0472">Membrane</keyword>
<keyword evidence="1" id="KW-0808">Transferase</keyword>
<dbReference type="SUPFAM" id="SSF56112">
    <property type="entry name" value="Protein kinase-like (PK-like)"/>
    <property type="match status" value="1"/>
</dbReference>
<accession>A0ABS7ZDB9</accession>
<dbReference type="EMBL" id="JAIXCQ010000003">
    <property type="protein sequence ID" value="MCA5893039.1"/>
    <property type="molecule type" value="Genomic_DNA"/>
</dbReference>
<feature type="region of interest" description="Disordered" evidence="6">
    <location>
        <begin position="346"/>
        <end position="380"/>
    </location>
</feature>
<feature type="region of interest" description="Disordered" evidence="6">
    <location>
        <begin position="1"/>
        <end position="42"/>
    </location>
</feature>
<keyword evidence="3 9" id="KW-0418">Kinase</keyword>
<keyword evidence="4 5" id="KW-0067">ATP-binding</keyword>
<dbReference type="PROSITE" id="PS50011">
    <property type="entry name" value="PROTEIN_KINASE_DOM"/>
    <property type="match status" value="1"/>
</dbReference>
<evidence type="ECO:0000256" key="5">
    <source>
        <dbReference type="PROSITE-ProRule" id="PRU10141"/>
    </source>
</evidence>
<dbReference type="PANTHER" id="PTHR43289:SF34">
    <property type="entry name" value="SERINE_THREONINE-PROTEIN KINASE YBDM-RELATED"/>
    <property type="match status" value="1"/>
</dbReference>
<feature type="compositionally biased region" description="Pro residues" evidence="6">
    <location>
        <begin position="350"/>
        <end position="361"/>
    </location>
</feature>
<dbReference type="Gene3D" id="1.10.510.10">
    <property type="entry name" value="Transferase(Phosphotransferase) domain 1"/>
    <property type="match status" value="1"/>
</dbReference>
<dbReference type="InterPro" id="IPR000719">
    <property type="entry name" value="Prot_kinase_dom"/>
</dbReference>
<evidence type="ECO:0000256" key="4">
    <source>
        <dbReference type="ARBA" id="ARBA00022840"/>
    </source>
</evidence>
<reference evidence="9 10" key="1">
    <citation type="submission" date="2021-09" db="EMBL/GenBank/DDBJ databases">
        <title>Isoptericola luteus sp. nov., a novel bacterium isolated from Harbin, the capital city of Heilongjiang province.</title>
        <authorList>
            <person name="Li J."/>
        </authorList>
    </citation>
    <scope>NUCLEOTIDE SEQUENCE [LARGE SCALE GENOMIC DNA]</scope>
    <source>
        <strain evidence="9 10">NEAU-Y5</strain>
    </source>
</reference>
<feature type="transmembrane region" description="Helical" evidence="7">
    <location>
        <begin position="595"/>
        <end position="619"/>
    </location>
</feature>
<evidence type="ECO:0000259" key="8">
    <source>
        <dbReference type="PROSITE" id="PS50011"/>
    </source>
</evidence>
<keyword evidence="10" id="KW-1185">Reference proteome</keyword>
<evidence type="ECO:0000256" key="6">
    <source>
        <dbReference type="SAM" id="MobiDB-lite"/>
    </source>
</evidence>
<dbReference type="RefSeq" id="WP_225564793.1">
    <property type="nucleotide sequence ID" value="NZ_JAIXCQ010000003.1"/>
</dbReference>
<feature type="binding site" evidence="5">
    <location>
        <position position="75"/>
    </location>
    <ligand>
        <name>ATP</name>
        <dbReference type="ChEBI" id="CHEBI:30616"/>
    </ligand>
</feature>
<dbReference type="PROSITE" id="PS00107">
    <property type="entry name" value="PROTEIN_KINASE_ATP"/>
    <property type="match status" value="1"/>
</dbReference>
<dbReference type="Gene3D" id="3.30.200.20">
    <property type="entry name" value="Phosphorylase Kinase, domain 1"/>
    <property type="match status" value="1"/>
</dbReference>
<name>A0ABS7ZDB9_9MICO</name>